<keyword evidence="3" id="KW-1185">Reference proteome</keyword>
<dbReference type="RefSeq" id="XP_019039185.1">
    <property type="nucleotide sequence ID" value="XM_019184757.1"/>
</dbReference>
<dbReference type="Proteomes" id="UP000094112">
    <property type="component" value="Unassembled WGS sequence"/>
</dbReference>
<name>A0A1E3P3V6_WICAA</name>
<organism evidence="2 3">
    <name type="scientific">Wickerhamomyces anomalus (strain ATCC 58044 / CBS 1984 / NCYC 433 / NRRL Y-366-8)</name>
    <name type="common">Yeast</name>
    <name type="synonym">Hansenula anomala</name>
    <dbReference type="NCBI Taxonomy" id="683960"/>
    <lineage>
        <taxon>Eukaryota</taxon>
        <taxon>Fungi</taxon>
        <taxon>Dikarya</taxon>
        <taxon>Ascomycota</taxon>
        <taxon>Saccharomycotina</taxon>
        <taxon>Saccharomycetes</taxon>
        <taxon>Phaffomycetales</taxon>
        <taxon>Wickerhamomycetaceae</taxon>
        <taxon>Wickerhamomyces</taxon>
    </lineage>
</organism>
<evidence type="ECO:0000313" key="3">
    <source>
        <dbReference type="Proteomes" id="UP000094112"/>
    </source>
</evidence>
<proteinExistence type="predicted"/>
<evidence type="ECO:0000256" key="1">
    <source>
        <dbReference type="SAM" id="Phobius"/>
    </source>
</evidence>
<dbReference type="EMBL" id="KV454210">
    <property type="protein sequence ID" value="ODQ59978.1"/>
    <property type="molecule type" value="Genomic_DNA"/>
</dbReference>
<keyword evidence="1" id="KW-1133">Transmembrane helix</keyword>
<gene>
    <name evidence="2" type="ORF">WICANDRAFT_78602</name>
</gene>
<protein>
    <submittedName>
        <fullName evidence="2">Uncharacterized protein</fullName>
    </submittedName>
</protein>
<keyword evidence="1" id="KW-0812">Transmembrane</keyword>
<reference evidence="2 3" key="1">
    <citation type="journal article" date="2016" name="Proc. Natl. Acad. Sci. U.S.A.">
        <title>Comparative genomics of biotechnologically important yeasts.</title>
        <authorList>
            <person name="Riley R."/>
            <person name="Haridas S."/>
            <person name="Wolfe K.H."/>
            <person name="Lopes M.R."/>
            <person name="Hittinger C.T."/>
            <person name="Goeker M."/>
            <person name="Salamov A.A."/>
            <person name="Wisecaver J.H."/>
            <person name="Long T.M."/>
            <person name="Calvey C.H."/>
            <person name="Aerts A.L."/>
            <person name="Barry K.W."/>
            <person name="Choi C."/>
            <person name="Clum A."/>
            <person name="Coughlan A.Y."/>
            <person name="Deshpande S."/>
            <person name="Douglass A.P."/>
            <person name="Hanson S.J."/>
            <person name="Klenk H.-P."/>
            <person name="LaButti K.M."/>
            <person name="Lapidus A."/>
            <person name="Lindquist E.A."/>
            <person name="Lipzen A.M."/>
            <person name="Meier-Kolthoff J.P."/>
            <person name="Ohm R.A."/>
            <person name="Otillar R.P."/>
            <person name="Pangilinan J.L."/>
            <person name="Peng Y."/>
            <person name="Rokas A."/>
            <person name="Rosa C.A."/>
            <person name="Scheuner C."/>
            <person name="Sibirny A.A."/>
            <person name="Slot J.C."/>
            <person name="Stielow J.B."/>
            <person name="Sun H."/>
            <person name="Kurtzman C.P."/>
            <person name="Blackwell M."/>
            <person name="Grigoriev I.V."/>
            <person name="Jeffries T.W."/>
        </authorList>
    </citation>
    <scope>NUCLEOTIDE SEQUENCE [LARGE SCALE GENOMIC DNA]</scope>
    <source>
        <strain evidence="3">ATCC 58044 / CBS 1984 / NCYC 433 / NRRL Y-366-8</strain>
    </source>
</reference>
<dbReference type="AlphaFoldDB" id="A0A1E3P3V6"/>
<feature type="transmembrane region" description="Helical" evidence="1">
    <location>
        <begin position="14"/>
        <end position="32"/>
    </location>
</feature>
<accession>A0A1E3P3V6</accession>
<sequence length="108" mass="12815">MTKLDRILAKPHKVLLWSFTGLIVAATAFTLFESNSTTKRINDKKKRVKRDKSVEEIERDSKDVSRWSKKELFDYLTRHQVYPDVETEPEELVKLVKSIKRLYPDIDY</sequence>
<evidence type="ECO:0000313" key="2">
    <source>
        <dbReference type="EMBL" id="ODQ59978.1"/>
    </source>
</evidence>
<keyword evidence="1" id="KW-0472">Membrane</keyword>
<dbReference type="GeneID" id="30202003"/>
<dbReference type="OrthoDB" id="4030176at2759"/>